<feature type="signal peptide" evidence="1">
    <location>
        <begin position="1"/>
        <end position="21"/>
    </location>
</feature>
<comment type="caution">
    <text evidence="2">The sequence shown here is derived from an EMBL/GenBank/DDBJ whole genome shotgun (WGS) entry which is preliminary data.</text>
</comment>
<accession>A0A2K0XFB5</accession>
<dbReference type="EMBL" id="NBAX01000008">
    <property type="protein sequence ID" value="PNP93219.1"/>
    <property type="molecule type" value="Genomic_DNA"/>
</dbReference>
<dbReference type="AlphaFoldDB" id="A0A2K0XFB5"/>
<evidence type="ECO:0000313" key="2">
    <source>
        <dbReference type="EMBL" id="PNP93219.1"/>
    </source>
</evidence>
<protein>
    <submittedName>
        <fullName evidence="2">Uncharacterized protein</fullName>
    </submittedName>
</protein>
<feature type="chain" id="PRO_5014426021" evidence="1">
    <location>
        <begin position="22"/>
        <end position="160"/>
    </location>
</feature>
<keyword evidence="1" id="KW-0732">Signal</keyword>
<gene>
    <name evidence="2" type="ORF">BFS16_09865</name>
</gene>
<name>A0A2K0XFB5_9BACT</name>
<organism evidence="2 3">
    <name type="scientific">Hoylesella timonensis</name>
    <dbReference type="NCBI Taxonomy" id="386414"/>
    <lineage>
        <taxon>Bacteria</taxon>
        <taxon>Pseudomonadati</taxon>
        <taxon>Bacteroidota</taxon>
        <taxon>Bacteroidia</taxon>
        <taxon>Bacteroidales</taxon>
        <taxon>Prevotellaceae</taxon>
        <taxon>Hoylesella</taxon>
    </lineage>
</organism>
<reference evidence="2 3" key="1">
    <citation type="submission" date="2017-03" db="EMBL/GenBank/DDBJ databases">
        <authorList>
            <person name="Afonso C.L."/>
            <person name="Miller P.J."/>
            <person name="Scott M.A."/>
            <person name="Spackman E."/>
            <person name="Goraichik I."/>
            <person name="Dimitrov K.M."/>
            <person name="Suarez D.L."/>
            <person name="Swayne D.E."/>
        </authorList>
    </citation>
    <scope>NUCLEOTIDE SEQUENCE [LARGE SCALE GENOMIC DNA]</scope>
    <source>
        <strain evidence="2 3">DNF00076</strain>
    </source>
</reference>
<dbReference type="Proteomes" id="UP000236634">
    <property type="component" value="Unassembled WGS sequence"/>
</dbReference>
<dbReference type="RefSeq" id="WP_103003816.1">
    <property type="nucleotide sequence ID" value="NZ_NBAX01000008.1"/>
</dbReference>
<evidence type="ECO:0000313" key="3">
    <source>
        <dbReference type="Proteomes" id="UP000236634"/>
    </source>
</evidence>
<sequence length="160" mass="18980">MKKNFSILFCLLTTISIHSWGQVVVEASTDSINHKGERIVSVKIKNISKDLTYVFLGELGLLENNRVSVDEDFSNYSKNYLEVELFPRIFHYFLKPNEIYTFHCKLYNQLPSKFMVKVYLFYNVCRFPKNFNTNHIKPKDFSKYKSDEIFSLKYMKLVTD</sequence>
<evidence type="ECO:0000256" key="1">
    <source>
        <dbReference type="SAM" id="SignalP"/>
    </source>
</evidence>
<proteinExistence type="predicted"/>